<dbReference type="EC" id="2.7.7.65" evidence="1"/>
<proteinExistence type="predicted"/>
<keyword evidence="3" id="KW-0472">Membrane</keyword>
<feature type="transmembrane region" description="Helical" evidence="3">
    <location>
        <begin position="280"/>
        <end position="297"/>
    </location>
</feature>
<dbReference type="PANTHER" id="PTHR45138:SF9">
    <property type="entry name" value="DIGUANYLATE CYCLASE DGCM-RELATED"/>
    <property type="match status" value="1"/>
</dbReference>
<dbReference type="Pfam" id="PF07695">
    <property type="entry name" value="7TMR-DISM_7TM"/>
    <property type="match status" value="1"/>
</dbReference>
<feature type="transmembrane region" description="Helical" evidence="3">
    <location>
        <begin position="309"/>
        <end position="326"/>
    </location>
</feature>
<dbReference type="Pfam" id="PF00990">
    <property type="entry name" value="GGDEF"/>
    <property type="match status" value="1"/>
</dbReference>
<evidence type="ECO:0000313" key="7">
    <source>
        <dbReference type="Proteomes" id="UP000783253"/>
    </source>
</evidence>
<accession>A0ABS7J1R6</accession>
<dbReference type="InterPro" id="IPR029787">
    <property type="entry name" value="Nucleotide_cyclase"/>
</dbReference>
<dbReference type="PROSITE" id="PS50887">
    <property type="entry name" value="GGDEF"/>
    <property type="match status" value="1"/>
</dbReference>
<feature type="transmembrane region" description="Helical" evidence="3">
    <location>
        <begin position="338"/>
        <end position="358"/>
    </location>
</feature>
<evidence type="ECO:0000313" key="6">
    <source>
        <dbReference type="EMBL" id="MBX7458490.1"/>
    </source>
</evidence>
<comment type="caution">
    <text evidence="6">The sequence shown here is derived from an EMBL/GenBank/DDBJ whole genome shotgun (WGS) entry which is preliminary data.</text>
</comment>
<dbReference type="RefSeq" id="WP_221573896.1">
    <property type="nucleotide sequence ID" value="NZ_JAIGNK010000003.1"/>
</dbReference>
<dbReference type="PANTHER" id="PTHR45138">
    <property type="entry name" value="REGULATORY COMPONENTS OF SENSORY TRANSDUCTION SYSTEM"/>
    <property type="match status" value="1"/>
</dbReference>
<feature type="transmembrane region" description="Helical" evidence="3">
    <location>
        <begin position="370"/>
        <end position="388"/>
    </location>
</feature>
<evidence type="ECO:0000256" key="2">
    <source>
        <dbReference type="ARBA" id="ARBA00034247"/>
    </source>
</evidence>
<dbReference type="Gene3D" id="3.30.70.270">
    <property type="match status" value="1"/>
</dbReference>
<dbReference type="CDD" id="cd01949">
    <property type="entry name" value="GGDEF"/>
    <property type="match status" value="1"/>
</dbReference>
<feature type="chain" id="PRO_5047054590" description="diguanylate cyclase" evidence="4">
    <location>
        <begin position="36"/>
        <end position="588"/>
    </location>
</feature>
<keyword evidence="3" id="KW-0812">Transmembrane</keyword>
<protein>
    <recommendedName>
        <fullName evidence="1">diguanylate cyclase</fullName>
        <ecNumber evidence="1">2.7.7.65</ecNumber>
    </recommendedName>
</protein>
<name>A0ABS7J1R6_9SPHN</name>
<keyword evidence="3" id="KW-1133">Transmembrane helix</keyword>
<keyword evidence="7" id="KW-1185">Reference proteome</keyword>
<sequence>MGRGIHHLLPFSLGRTVAALVLCALLALVHVPAQAQETFEPGSICHVSVKSSVSYEDAASKPADWTCEGAEFDWHAERHIIRHDLSNATGEAANPRFAEFSRYEFERLTVRVEGEDGHAVSRAFSFRDLKLGPSSLKAMVELPDPGSRVTSVVMIHEGGWFPESFVTATLSQEAKVPAIAGYLHILAAILCGLLLAPVIFDLVFFKALREPFPLYHALFCLMAFVQTASVSGLLPMMLPVSYTAELNITYLSLDVMVAATFLFAYHFIEDGRLPRRFRRWLLVLPLVTIVNGLVTTFKMEWFGYWIDHYYFGVLVSIFVAYFYILHLARKQGSRMAPYLIFGIAPLFAIVVLQGVAVAAMPNVLDFDETWPQNFALLFEVVATALAVADRFMMIRRERDQAVDAARDLEMLSELDELTGLRNRRALEAHFAELVRQGFHAMAVVDLDHFKSINDIHGHPVGDRVIRSAAWALSPGDDADLAAFRIGGEEFILLLRGEDAATKAENRRKAITARIMAEVDELHRPVTASVGYVDFADSEEDRSIDFLRLYARADQLLYEAKCEGRNRMLSGELELAEGLGDPGRRAAAA</sequence>
<dbReference type="EMBL" id="JAIGNK010000003">
    <property type="protein sequence ID" value="MBX7458490.1"/>
    <property type="molecule type" value="Genomic_DNA"/>
</dbReference>
<dbReference type="InterPro" id="IPR050469">
    <property type="entry name" value="Diguanylate_Cyclase"/>
</dbReference>
<evidence type="ECO:0000259" key="5">
    <source>
        <dbReference type="PROSITE" id="PS50887"/>
    </source>
</evidence>
<dbReference type="Proteomes" id="UP000783253">
    <property type="component" value="Unassembled WGS sequence"/>
</dbReference>
<reference evidence="6 7" key="1">
    <citation type="submission" date="2021-08" db="EMBL/GenBank/DDBJ databases">
        <title>Comparative Genomics Analysis of the Genus Qipengyuania Reveals Extensive Genetic Diversity and Metabolic Versatility, Including the Description of Fifteen Novel Species.</title>
        <authorList>
            <person name="Liu Y."/>
        </authorList>
    </citation>
    <scope>NUCLEOTIDE SEQUENCE [LARGE SCALE GENOMIC DNA]</scope>
    <source>
        <strain evidence="6 7">1NDH17</strain>
    </source>
</reference>
<evidence type="ECO:0000256" key="4">
    <source>
        <dbReference type="SAM" id="SignalP"/>
    </source>
</evidence>
<feature type="signal peptide" evidence="4">
    <location>
        <begin position="1"/>
        <end position="35"/>
    </location>
</feature>
<dbReference type="InterPro" id="IPR011623">
    <property type="entry name" value="7TMR_DISM_rcpt_extracell_dom1"/>
</dbReference>
<dbReference type="InterPro" id="IPR000160">
    <property type="entry name" value="GGDEF_dom"/>
</dbReference>
<evidence type="ECO:0000256" key="1">
    <source>
        <dbReference type="ARBA" id="ARBA00012528"/>
    </source>
</evidence>
<evidence type="ECO:0000256" key="3">
    <source>
        <dbReference type="SAM" id="Phobius"/>
    </source>
</evidence>
<feature type="transmembrane region" description="Helical" evidence="3">
    <location>
        <begin position="250"/>
        <end position="268"/>
    </location>
</feature>
<dbReference type="SUPFAM" id="SSF55073">
    <property type="entry name" value="Nucleotide cyclase"/>
    <property type="match status" value="1"/>
</dbReference>
<dbReference type="NCBIfam" id="TIGR00254">
    <property type="entry name" value="GGDEF"/>
    <property type="match status" value="1"/>
</dbReference>
<dbReference type="SMART" id="SM00267">
    <property type="entry name" value="GGDEF"/>
    <property type="match status" value="1"/>
</dbReference>
<keyword evidence="4" id="KW-0732">Signal</keyword>
<comment type="catalytic activity">
    <reaction evidence="2">
        <text>2 GTP = 3',3'-c-di-GMP + 2 diphosphate</text>
        <dbReference type="Rhea" id="RHEA:24898"/>
        <dbReference type="ChEBI" id="CHEBI:33019"/>
        <dbReference type="ChEBI" id="CHEBI:37565"/>
        <dbReference type="ChEBI" id="CHEBI:58805"/>
        <dbReference type="EC" id="2.7.7.65"/>
    </reaction>
</comment>
<organism evidence="6 7">
    <name type="scientific">Qipengyuania polymorpha</name>
    <dbReference type="NCBI Taxonomy" id="2867234"/>
    <lineage>
        <taxon>Bacteria</taxon>
        <taxon>Pseudomonadati</taxon>
        <taxon>Pseudomonadota</taxon>
        <taxon>Alphaproteobacteria</taxon>
        <taxon>Sphingomonadales</taxon>
        <taxon>Erythrobacteraceae</taxon>
        <taxon>Qipengyuania</taxon>
    </lineage>
</organism>
<feature type="transmembrane region" description="Helical" evidence="3">
    <location>
        <begin position="181"/>
        <end position="205"/>
    </location>
</feature>
<gene>
    <name evidence="6" type="ORF">K3152_09550</name>
</gene>
<feature type="domain" description="GGDEF" evidence="5">
    <location>
        <begin position="437"/>
        <end position="572"/>
    </location>
</feature>
<dbReference type="InterPro" id="IPR043128">
    <property type="entry name" value="Rev_trsase/Diguanyl_cyclase"/>
</dbReference>
<feature type="transmembrane region" description="Helical" evidence="3">
    <location>
        <begin position="217"/>
        <end position="238"/>
    </location>
</feature>